<dbReference type="PANTHER" id="PTHR11199:SF0">
    <property type="entry name" value="LD34181P-RELATED"/>
    <property type="match status" value="1"/>
</dbReference>
<dbReference type="EMBL" id="CAJFDI010000005">
    <property type="protein sequence ID" value="CAD5230132.1"/>
    <property type="molecule type" value="Genomic_DNA"/>
</dbReference>
<dbReference type="Proteomes" id="UP000659654">
    <property type="component" value="Unassembled WGS sequence"/>
</dbReference>
<dbReference type="SMR" id="A0A1I7S8F0"/>
<evidence type="ECO:0000256" key="1">
    <source>
        <dbReference type="ARBA" id="ARBA00005486"/>
    </source>
</evidence>
<reference evidence="6" key="2">
    <citation type="submission" date="2020-08" db="EMBL/GenBank/DDBJ databases">
        <authorList>
            <person name="Kikuchi T."/>
        </authorList>
    </citation>
    <scope>NUCLEOTIDE SEQUENCE</scope>
    <source>
        <strain evidence="5">Ka4C1</strain>
    </source>
</reference>
<gene>
    <name evidence="5" type="ORF">BXYJ_LOCUS10834</name>
</gene>
<dbReference type="InterPro" id="IPR039662">
    <property type="entry name" value="Cohesin_Scc3/SA"/>
</dbReference>
<dbReference type="Proteomes" id="UP000095284">
    <property type="component" value="Unplaced"/>
</dbReference>
<dbReference type="GO" id="GO:0000785">
    <property type="term" value="C:chromatin"/>
    <property type="evidence" value="ECO:0007669"/>
    <property type="project" value="TreeGrafter"/>
</dbReference>
<dbReference type="eggNOG" id="KOG2011">
    <property type="taxonomic scope" value="Eukaryota"/>
</dbReference>
<dbReference type="SUPFAM" id="SSF48371">
    <property type="entry name" value="ARM repeat"/>
    <property type="match status" value="1"/>
</dbReference>
<evidence type="ECO:0000313" key="7">
    <source>
        <dbReference type="Proteomes" id="UP000095284"/>
    </source>
</evidence>
<dbReference type="InterPro" id="IPR016024">
    <property type="entry name" value="ARM-type_fold"/>
</dbReference>
<evidence type="ECO:0000313" key="8">
    <source>
        <dbReference type="Proteomes" id="UP000659654"/>
    </source>
</evidence>
<feature type="region of interest" description="Disordered" evidence="3">
    <location>
        <begin position="1"/>
        <end position="75"/>
    </location>
</feature>
<comment type="similarity">
    <text evidence="1">Belongs to the SCC3 family.</text>
</comment>
<dbReference type="PANTHER" id="PTHR11199">
    <property type="entry name" value="STROMAL ANTIGEN"/>
    <property type="match status" value="1"/>
</dbReference>
<dbReference type="Pfam" id="PF21581">
    <property type="entry name" value="SCD"/>
    <property type="match status" value="1"/>
</dbReference>
<dbReference type="AlphaFoldDB" id="A0A1I7S8F0"/>
<dbReference type="Pfam" id="PF08514">
    <property type="entry name" value="STAG"/>
    <property type="match status" value="1"/>
</dbReference>
<evidence type="ECO:0000259" key="4">
    <source>
        <dbReference type="PROSITE" id="PS51425"/>
    </source>
</evidence>
<feature type="compositionally biased region" description="Low complexity" evidence="3">
    <location>
        <begin position="62"/>
        <end position="73"/>
    </location>
</feature>
<dbReference type="Proteomes" id="UP000582659">
    <property type="component" value="Unassembled WGS sequence"/>
</dbReference>
<organism evidence="7 9">
    <name type="scientific">Bursaphelenchus xylophilus</name>
    <name type="common">Pinewood nematode worm</name>
    <name type="synonym">Aphelenchoides xylophilus</name>
    <dbReference type="NCBI Taxonomy" id="6326"/>
    <lineage>
        <taxon>Eukaryota</taxon>
        <taxon>Metazoa</taxon>
        <taxon>Ecdysozoa</taxon>
        <taxon>Nematoda</taxon>
        <taxon>Chromadorea</taxon>
        <taxon>Rhabditida</taxon>
        <taxon>Tylenchina</taxon>
        <taxon>Tylenchomorpha</taxon>
        <taxon>Aphelenchoidea</taxon>
        <taxon>Aphelenchoididae</taxon>
        <taxon>Bursaphelenchus</taxon>
    </lineage>
</organism>
<dbReference type="GO" id="GO:0007062">
    <property type="term" value="P:sister chromatid cohesion"/>
    <property type="evidence" value="ECO:0007669"/>
    <property type="project" value="UniProtKB-ARBA"/>
</dbReference>
<dbReference type="Pfam" id="PF24571">
    <property type="entry name" value="HEAT_SCC3-SA"/>
    <property type="match status" value="1"/>
</dbReference>
<feature type="domain" description="SCD" evidence="4">
    <location>
        <begin position="293"/>
        <end position="378"/>
    </location>
</feature>
<dbReference type="GO" id="GO:0003682">
    <property type="term" value="F:chromatin binding"/>
    <property type="evidence" value="ECO:0007669"/>
    <property type="project" value="TreeGrafter"/>
</dbReference>
<dbReference type="InterPro" id="IPR020839">
    <property type="entry name" value="SCD"/>
</dbReference>
<evidence type="ECO:0000256" key="2">
    <source>
        <dbReference type="SAM" id="Coils"/>
    </source>
</evidence>
<protein>
    <submittedName>
        <fullName evidence="5">(pine wood nematode) hypothetical protein</fullName>
    </submittedName>
    <submittedName>
        <fullName evidence="9">SCD domain-containing protein</fullName>
    </submittedName>
</protein>
<dbReference type="GO" id="GO:0008278">
    <property type="term" value="C:cohesin complex"/>
    <property type="evidence" value="ECO:0007669"/>
    <property type="project" value="TreeGrafter"/>
</dbReference>
<reference evidence="9" key="1">
    <citation type="submission" date="2016-11" db="UniProtKB">
        <authorList>
            <consortium name="WormBaseParasite"/>
        </authorList>
    </citation>
    <scope>IDENTIFICATION</scope>
</reference>
<dbReference type="GO" id="GO:0005634">
    <property type="term" value="C:nucleus"/>
    <property type="evidence" value="ECO:0007669"/>
    <property type="project" value="TreeGrafter"/>
</dbReference>
<evidence type="ECO:0000256" key="3">
    <source>
        <dbReference type="SAM" id="MobiDB-lite"/>
    </source>
</evidence>
<dbReference type="PROSITE" id="PS51425">
    <property type="entry name" value="SCD"/>
    <property type="match status" value="1"/>
</dbReference>
<name>A0A1I7S8F0_BURXY</name>
<sequence>MPNGDDLDASGASENRSDDSSFKSPSLNMKLRERKRRVIDDDYVDELISSPSKRGRPKTAKPKTTPTRRPPAASHAAIDNAESDIFNALMKGEKFTKIIDKWIQDYERDQDDATVKFLQFLITATGCKGAVTTVMVRSLEFKQIVDNLSDQFDDDCGDYPLVRAGNQWKKFRSLFGEFIMIFVGKIKQSIIYDDGFTDYVMQLLTCFASSSVRNFRHTATFAAMKFSSALVDVVVELVELKEKNSRQIETEKLKLKQNPSSDAMEALLKQKSDIERKISELSVMIQYVFKHVFAHRYRDIVSDIRCVCISELGKWMLVYPELFLDDSYLKYVGWLLYDKNPEVRLKCVQTLVPLFQNRVYRSRLELFASKFKERVITMVMDKDRDVAVGAVNLITEVNKAFPEMLQVDDCATVYEAVYCANRALAQAAARFLDARLFGNSEPKKIIKNLLQFYSEGEVHDHGAYLVDSLIEVTPAVKDWKVMGELLLENDDEVSAADLIEILTCSVTQSLTDAIPTGRGPKKTVVHQRDVQLQIKEDKQRFTDDFIPLLPKLLNKFNVEAEKLEPLLSLCTFLELDLYFSTKRVQLLTELVEKIAEIFEKNASTEVLKKIVDVFYQISKHSNANAKTETIRAKLNDQIMSQFVTPAQRLQQTGALDDDDKADLFVSLKKLAALQLAFDLPFDPWDLTIAVLDRQNLFDSADVIENGVQLLFYNLLNNLNRVASLKTTKTENVRIKKRRDQFVAITRDILAKGVKGVENAFSCLCDVLIFFNHKISEDVPRFEDLGIEIDTPFMNTIHSFVISNVFHSLPDEEHMDQESQIDLTCKRRIVLGQYCKLIIYGILPVHEMSSIVKYYVRYLDDYGDILKALIQKAKDLDRLLAAKALIQAVINAYEDATSAKLPADEEAEALGEVHELAKKFSQFFPDATKSREAVAYVHQLGIRHALGIEAQRRGGRAQALPFFEILTEFSGKLLKVDRTAVLSYLDQHAKPPTDYQNRDEWEPYVAYRNSLASRQ</sequence>
<proteinExistence type="inferred from homology"/>
<dbReference type="WBParaSite" id="BXY_0929300.1">
    <property type="protein sequence ID" value="BXY_0929300.1"/>
    <property type="gene ID" value="BXY_0929300"/>
</dbReference>
<evidence type="ECO:0000313" key="6">
    <source>
        <dbReference type="EMBL" id="CAG9121026.1"/>
    </source>
</evidence>
<dbReference type="InterPro" id="IPR011989">
    <property type="entry name" value="ARM-like"/>
</dbReference>
<dbReference type="EMBL" id="CAJFCV020000005">
    <property type="protein sequence ID" value="CAG9121026.1"/>
    <property type="molecule type" value="Genomic_DNA"/>
</dbReference>
<evidence type="ECO:0000313" key="9">
    <source>
        <dbReference type="WBParaSite" id="BXY_0929300.1"/>
    </source>
</evidence>
<keyword evidence="2" id="KW-0175">Coiled coil</keyword>
<dbReference type="InterPro" id="IPR013721">
    <property type="entry name" value="STAG"/>
</dbReference>
<feature type="coiled-coil region" evidence="2">
    <location>
        <begin position="238"/>
        <end position="284"/>
    </location>
</feature>
<keyword evidence="8" id="KW-1185">Reference proteome</keyword>
<evidence type="ECO:0000313" key="5">
    <source>
        <dbReference type="EMBL" id="CAD5230132.1"/>
    </source>
</evidence>
<dbReference type="InterPro" id="IPR056396">
    <property type="entry name" value="HEAT_SCC3-SA"/>
</dbReference>
<dbReference type="OrthoDB" id="498590at2759"/>
<accession>A0A1I7S8F0</accession>
<dbReference type="Gene3D" id="1.25.10.10">
    <property type="entry name" value="Leucine-rich Repeat Variant"/>
    <property type="match status" value="1"/>
</dbReference>